<evidence type="ECO:0008006" key="10">
    <source>
        <dbReference type="Google" id="ProtNLM"/>
    </source>
</evidence>
<dbReference type="GO" id="GO:0019843">
    <property type="term" value="F:rRNA binding"/>
    <property type="evidence" value="ECO:0007669"/>
    <property type="project" value="UniProtKB-KW"/>
</dbReference>
<accession>A0A9Y1BJE1</accession>
<protein>
    <recommendedName>
        <fullName evidence="10">Ribosomal RNA small subunit methyltransferase Nep1</fullName>
    </recommendedName>
</protein>
<evidence type="ECO:0000313" key="9">
    <source>
        <dbReference type="EMBL" id="UJG40020.1"/>
    </source>
</evidence>
<evidence type="ECO:0000256" key="5">
    <source>
        <dbReference type="ARBA" id="ARBA00022679"/>
    </source>
</evidence>
<dbReference type="EMBL" id="CP084166">
    <property type="protein sequence ID" value="UJG40020.1"/>
    <property type="molecule type" value="Genomic_DNA"/>
</dbReference>
<dbReference type="GO" id="GO:0070037">
    <property type="term" value="F:rRNA (pseudouridine) methyltransferase activity"/>
    <property type="evidence" value="ECO:0007669"/>
    <property type="project" value="InterPro"/>
</dbReference>
<evidence type="ECO:0000256" key="6">
    <source>
        <dbReference type="ARBA" id="ARBA00022691"/>
    </source>
</evidence>
<dbReference type="SUPFAM" id="SSF75217">
    <property type="entry name" value="alpha/beta knot"/>
    <property type="match status" value="1"/>
</dbReference>
<dbReference type="Proteomes" id="UP001201020">
    <property type="component" value="Chromosome"/>
</dbReference>
<name>A0A9Y1BJE1_9ARCH</name>
<evidence type="ECO:0000256" key="3">
    <source>
        <dbReference type="ARBA" id="ARBA00022552"/>
    </source>
</evidence>
<evidence type="ECO:0000256" key="8">
    <source>
        <dbReference type="ARBA" id="ARBA00022884"/>
    </source>
</evidence>
<keyword evidence="5" id="KW-0808">Transferase</keyword>
<dbReference type="Gene3D" id="3.40.1280.10">
    <property type="match status" value="1"/>
</dbReference>
<keyword evidence="2" id="KW-0690">Ribosome biogenesis</keyword>
<dbReference type="InterPro" id="IPR029028">
    <property type="entry name" value="Alpha/beta_knot_MTases"/>
</dbReference>
<organism evidence="9">
    <name type="scientific">Candidatus Heimdallarchaeum aukensis</name>
    <dbReference type="NCBI Taxonomy" id="2876573"/>
    <lineage>
        <taxon>Archaea</taxon>
        <taxon>Promethearchaeati</taxon>
        <taxon>Candidatus Heimdallarchaeota</taxon>
        <taxon>Candidatus Heimdallarchaeia (ex Rinke et al. 2021) (nom. nud.)</taxon>
        <taxon>Candidatus Heimdallarchaeales</taxon>
        <taxon>Candidatus Heimdallarchaeaceae</taxon>
        <taxon>Candidatus Heimdallarchaeum</taxon>
    </lineage>
</organism>
<evidence type="ECO:0000256" key="1">
    <source>
        <dbReference type="ARBA" id="ARBA00008115"/>
    </source>
</evidence>
<gene>
    <name evidence="9" type="ORF">K9W45_09225</name>
</gene>
<dbReference type="CDD" id="cd18088">
    <property type="entry name" value="Nep1-like"/>
    <property type="match status" value="1"/>
</dbReference>
<evidence type="ECO:0000256" key="2">
    <source>
        <dbReference type="ARBA" id="ARBA00022517"/>
    </source>
</evidence>
<dbReference type="Pfam" id="PF03587">
    <property type="entry name" value="EMG1"/>
    <property type="match status" value="1"/>
</dbReference>
<dbReference type="InterPro" id="IPR029026">
    <property type="entry name" value="tRNA_m1G_MTases_N"/>
</dbReference>
<reference evidence="9" key="1">
    <citation type="journal article" date="2022" name="Nat. Microbiol.">
        <title>Unique mobile elements and scalable gene flow at the prokaryote-eukaryote boundary revealed by circularized Asgard archaea genomes.</title>
        <authorList>
            <person name="Wu F."/>
            <person name="Speth D.R."/>
            <person name="Philosof A."/>
            <person name="Cremiere A."/>
            <person name="Narayanan A."/>
            <person name="Barco R.A."/>
            <person name="Connon S.A."/>
            <person name="Amend J.P."/>
            <person name="Antoshechkin I.A."/>
            <person name="Orphan V.J."/>
        </authorList>
    </citation>
    <scope>NUCLEOTIDE SEQUENCE</scope>
    <source>
        <strain evidence="9">PM71</strain>
    </source>
</reference>
<proteinExistence type="inferred from homology"/>
<dbReference type="AlphaFoldDB" id="A0A9Y1BJE1"/>
<evidence type="ECO:0000256" key="4">
    <source>
        <dbReference type="ARBA" id="ARBA00022603"/>
    </source>
</evidence>
<sequence length="235" mass="27022">MPHVYTILVADSSLETFPSELLSNLPVRNFFRKIKKKPSDIILDSNYHSRFMSNLPNLSKRGRPDIPHLALLACFGSLLSQDRRLRVFIHTINDLIIEFHPSIRLPKNLDRFKGLMIQLFKEGRVPPLSDEPLLTLHPQSLTQFLISAREKHDLIVEFSQKGDVLPSREYAYLLSSRCSNPLLIFGGFSHGHLNIDSKFVDYRLSIYPHGLELFSVISHVLASLYNFEEEQNVNL</sequence>
<evidence type="ECO:0000256" key="7">
    <source>
        <dbReference type="ARBA" id="ARBA00022730"/>
    </source>
</evidence>
<dbReference type="InterPro" id="IPR005304">
    <property type="entry name" value="Rbsml_bgen_MeTrfase_EMG1/NEP1"/>
</dbReference>
<keyword evidence="4" id="KW-0489">Methyltransferase</keyword>
<keyword evidence="8" id="KW-0694">RNA-binding</keyword>
<dbReference type="PANTHER" id="PTHR12636:SF5">
    <property type="entry name" value="RIBOSOMAL RNA SMALL SUBUNIT METHYLTRANSFERASE NEP1"/>
    <property type="match status" value="1"/>
</dbReference>
<comment type="similarity">
    <text evidence="1">Belongs to the class IV-like SAM-binding methyltransferase superfamily. RNA methyltransferase NEP1 family.</text>
</comment>
<dbReference type="GO" id="GO:0070475">
    <property type="term" value="P:rRNA base methylation"/>
    <property type="evidence" value="ECO:0007669"/>
    <property type="project" value="InterPro"/>
</dbReference>
<keyword evidence="3" id="KW-0698">rRNA processing</keyword>
<keyword evidence="6" id="KW-0949">S-adenosyl-L-methionine</keyword>
<keyword evidence="7" id="KW-0699">rRNA-binding</keyword>
<dbReference type="PANTHER" id="PTHR12636">
    <property type="entry name" value="NEP1/MRA1"/>
    <property type="match status" value="1"/>
</dbReference>